<accession>A0ABZ0CDH7</accession>
<dbReference type="CDD" id="cd05015">
    <property type="entry name" value="SIS_PGI_1"/>
    <property type="match status" value="1"/>
</dbReference>
<dbReference type="InterPro" id="IPR001672">
    <property type="entry name" value="G6P_Isomerase"/>
</dbReference>
<evidence type="ECO:0000256" key="8">
    <source>
        <dbReference type="RuleBase" id="RU000612"/>
    </source>
</evidence>
<evidence type="ECO:0000313" key="10">
    <source>
        <dbReference type="Proteomes" id="UP001305925"/>
    </source>
</evidence>
<dbReference type="InterPro" id="IPR018189">
    <property type="entry name" value="Phosphoglucose_isomerase_CS"/>
</dbReference>
<dbReference type="PANTHER" id="PTHR11469:SF1">
    <property type="entry name" value="GLUCOSE-6-PHOSPHATE ISOMERASE"/>
    <property type="match status" value="1"/>
</dbReference>
<comment type="subcellular location">
    <subcellularLocation>
        <location evidence="7">Cytoplasm</location>
    </subcellularLocation>
</comment>
<dbReference type="InterPro" id="IPR035476">
    <property type="entry name" value="SIS_PGI_1"/>
</dbReference>
<keyword evidence="4 7" id="KW-0324">Glycolysis</keyword>
<dbReference type="HAMAP" id="MF_00473">
    <property type="entry name" value="G6P_isomerase"/>
    <property type="match status" value="1"/>
</dbReference>
<feature type="active site" evidence="7">
    <location>
        <position position="502"/>
    </location>
</feature>
<dbReference type="Proteomes" id="UP001305925">
    <property type="component" value="Chromosome"/>
</dbReference>
<dbReference type="SUPFAM" id="SSF53697">
    <property type="entry name" value="SIS domain"/>
    <property type="match status" value="1"/>
</dbReference>
<comment type="function">
    <text evidence="7">Catalyzes the reversible isomerization of glucose-6-phosphate to fructose-6-phosphate.</text>
</comment>
<keyword evidence="10" id="KW-1185">Reference proteome</keyword>
<feature type="active site" description="Proton donor" evidence="7">
    <location>
        <position position="356"/>
    </location>
</feature>
<feature type="active site" evidence="7">
    <location>
        <position position="387"/>
    </location>
</feature>
<dbReference type="PANTHER" id="PTHR11469">
    <property type="entry name" value="GLUCOSE-6-PHOSPHATE ISOMERASE"/>
    <property type="match status" value="1"/>
</dbReference>
<dbReference type="InterPro" id="IPR035482">
    <property type="entry name" value="SIS_PGI_2"/>
</dbReference>
<evidence type="ECO:0000256" key="5">
    <source>
        <dbReference type="ARBA" id="ARBA00023235"/>
    </source>
</evidence>
<keyword evidence="5 7" id="KW-0413">Isomerase</keyword>
<evidence type="ECO:0000256" key="3">
    <source>
        <dbReference type="ARBA" id="ARBA00022432"/>
    </source>
</evidence>
<dbReference type="GO" id="GO:0004347">
    <property type="term" value="F:glucose-6-phosphate isomerase activity"/>
    <property type="evidence" value="ECO:0007669"/>
    <property type="project" value="UniProtKB-EC"/>
</dbReference>
<dbReference type="EC" id="5.3.1.9" evidence="7"/>
<dbReference type="Gene3D" id="3.40.50.10490">
    <property type="entry name" value="Glucose-6-phosphate isomerase like protein, domain 1"/>
    <property type="match status" value="2"/>
</dbReference>
<organism evidence="9 10">
    <name type="scientific">Borreliella americana</name>
    <dbReference type="NCBI Taxonomy" id="478807"/>
    <lineage>
        <taxon>Bacteria</taxon>
        <taxon>Pseudomonadati</taxon>
        <taxon>Spirochaetota</taxon>
        <taxon>Spirochaetia</taxon>
        <taxon>Spirochaetales</taxon>
        <taxon>Borreliaceae</taxon>
        <taxon>Borreliella</taxon>
    </lineage>
</organism>
<keyword evidence="3 7" id="KW-0312">Gluconeogenesis</keyword>
<dbReference type="PRINTS" id="PR00662">
    <property type="entry name" value="G6PISOMERASE"/>
</dbReference>
<dbReference type="InterPro" id="IPR023096">
    <property type="entry name" value="G6P_Isomerase_C"/>
</dbReference>
<evidence type="ECO:0000256" key="4">
    <source>
        <dbReference type="ARBA" id="ARBA00023152"/>
    </source>
</evidence>
<evidence type="ECO:0000256" key="6">
    <source>
        <dbReference type="ARBA" id="ARBA00029321"/>
    </source>
</evidence>
<comment type="pathway">
    <text evidence="7">Carbohydrate biosynthesis; gluconeogenesis.</text>
</comment>
<proteinExistence type="inferred from homology"/>
<evidence type="ECO:0000256" key="7">
    <source>
        <dbReference type="HAMAP-Rule" id="MF_00473"/>
    </source>
</evidence>
<evidence type="ECO:0000313" key="9">
    <source>
        <dbReference type="EMBL" id="WNY64336.1"/>
    </source>
</evidence>
<comment type="catalytic activity">
    <reaction evidence="6 7 8">
        <text>alpha-D-glucose 6-phosphate = beta-D-fructose 6-phosphate</text>
        <dbReference type="Rhea" id="RHEA:11816"/>
        <dbReference type="ChEBI" id="CHEBI:57634"/>
        <dbReference type="ChEBI" id="CHEBI:58225"/>
        <dbReference type="EC" id="5.3.1.9"/>
    </reaction>
</comment>
<protein>
    <recommendedName>
        <fullName evidence="7">Glucose-6-phosphate isomerase</fullName>
        <shortName evidence="7">GPI</shortName>
        <ecNumber evidence="7">5.3.1.9</ecNumber>
    </recommendedName>
    <alternativeName>
        <fullName evidence="7">Phosphoglucose isomerase</fullName>
        <shortName evidence="7">PGI</shortName>
    </alternativeName>
    <alternativeName>
        <fullName evidence="7">Phosphohexose isomerase</fullName>
        <shortName evidence="7">PHI</shortName>
    </alternativeName>
</protein>
<evidence type="ECO:0000256" key="2">
    <source>
        <dbReference type="ARBA" id="ARBA00006604"/>
    </source>
</evidence>
<keyword evidence="7" id="KW-0963">Cytoplasm</keyword>
<comment type="similarity">
    <text evidence="2 7 8">Belongs to the GPI family.</text>
</comment>
<dbReference type="CDD" id="cd05016">
    <property type="entry name" value="SIS_PGI_2"/>
    <property type="match status" value="1"/>
</dbReference>
<name>A0ABZ0CDH7_9SPIR</name>
<comment type="pathway">
    <text evidence="1 7 8">Carbohydrate degradation; glycolysis; D-glyceraldehyde 3-phosphate and glycerone phosphate from D-glucose: step 2/4.</text>
</comment>
<sequence length="531" mass="60383">MLNYKNLDKLENFKILEGIAPEVLKTALTEKRIKEYDITIEGDSVHYNYASKQINETHLKIFQNLSDEANLIEKYKEVLDGEKINISENRKVLHHLTRGQIGKDVIEDNKENMREFFQSELEKIYNFAKQIHSGNIKSSNGKKFKNVVQIGIGGSSLGPKALYSSIKNYAKKHNLAIMNGYFISNIDPDESEEVLSSINVDETLFIIVSKSGNTLETKANMQFLINKLKLNGIKEYKKQIVIITLKDSMLALEEKGYLEYFFMHDSIGGRFSPTSAVGLTLLTLCFTEKIVKEIIKGANRADKKSLNKNIKENASLLAALISIYERNVLNYNSNCIIAYSKAMENFYLHLQQLEMESNGKSVNRFNETINYKTVRIIWGGIGTDVQHSFFQMLHQGTDIVPMDFIGFNETQLKEDTITDNSSSNDKLKANLIAQIIAFSKGKENSNKNKNFQGERPSALIYSKELTPYAIGAILSHYENKVMFEGFLLNINSFDQEGVQLGKIIANQILKNNTFEDEVIESYSKKILLKQD</sequence>
<dbReference type="Gene3D" id="1.10.1390.10">
    <property type="match status" value="1"/>
</dbReference>
<dbReference type="PROSITE" id="PS00174">
    <property type="entry name" value="P_GLUCOSE_ISOMERASE_2"/>
    <property type="match status" value="1"/>
</dbReference>
<reference evidence="9" key="1">
    <citation type="submission" date="2023-07" db="EMBL/GenBank/DDBJ databases">
        <title>Genome sequencing of multiple Borrelia sensu lato isolates.</title>
        <authorList>
            <person name="Mongodin E.F."/>
            <person name="Rudenko N."/>
            <person name="Fraser C.M."/>
            <person name="Schutzer S."/>
            <person name="Luft B."/>
            <person name="Morgan R."/>
            <person name="Chastens S."/>
            <person name="Qiu W."/>
        </authorList>
    </citation>
    <scope>NUCLEOTIDE SEQUENCE [LARGE SCALE GENOMIC DNA]</scope>
    <source>
        <strain evidence="9">SCW30h</strain>
    </source>
</reference>
<dbReference type="PROSITE" id="PS00765">
    <property type="entry name" value="P_GLUCOSE_ISOMERASE_1"/>
    <property type="match status" value="1"/>
</dbReference>
<dbReference type="InterPro" id="IPR046348">
    <property type="entry name" value="SIS_dom_sf"/>
</dbReference>
<dbReference type="PROSITE" id="PS51463">
    <property type="entry name" value="P_GLUCOSE_ISOMERASE_3"/>
    <property type="match status" value="1"/>
</dbReference>
<gene>
    <name evidence="7" type="primary">pgi</name>
    <name evidence="9" type="ORF">QIA00_03675</name>
</gene>
<dbReference type="RefSeq" id="WP_316257528.1">
    <property type="nucleotide sequence ID" value="NZ_CP132449.1"/>
</dbReference>
<dbReference type="Pfam" id="PF00342">
    <property type="entry name" value="PGI"/>
    <property type="match status" value="1"/>
</dbReference>
<dbReference type="EMBL" id="CP132449">
    <property type="protein sequence ID" value="WNY64336.1"/>
    <property type="molecule type" value="Genomic_DNA"/>
</dbReference>
<evidence type="ECO:0000256" key="1">
    <source>
        <dbReference type="ARBA" id="ARBA00004926"/>
    </source>
</evidence>
<dbReference type="NCBIfam" id="NF010695">
    <property type="entry name" value="PRK14095.1"/>
    <property type="match status" value="1"/>
</dbReference>